<accession>A0A918VXH2</accession>
<evidence type="ECO:0000313" key="2">
    <source>
        <dbReference type="Proteomes" id="UP000610456"/>
    </source>
</evidence>
<evidence type="ECO:0000313" key="1">
    <source>
        <dbReference type="EMBL" id="GHA32817.1"/>
    </source>
</evidence>
<comment type="caution">
    <text evidence="1">The sequence shown here is derived from an EMBL/GenBank/DDBJ whole genome shotgun (WGS) entry which is preliminary data.</text>
</comment>
<name>A0A918VXH2_9FLAO</name>
<dbReference type="Proteomes" id="UP000610456">
    <property type="component" value="Unassembled WGS sequence"/>
</dbReference>
<dbReference type="AlphaFoldDB" id="A0A918VXH2"/>
<gene>
    <name evidence="1" type="ORF">GCM10007103_12830</name>
</gene>
<proteinExistence type="predicted"/>
<organism evidence="1 2">
    <name type="scientific">Salinimicrobium marinum</name>
    <dbReference type="NCBI Taxonomy" id="680283"/>
    <lineage>
        <taxon>Bacteria</taxon>
        <taxon>Pseudomonadati</taxon>
        <taxon>Bacteroidota</taxon>
        <taxon>Flavobacteriia</taxon>
        <taxon>Flavobacteriales</taxon>
        <taxon>Flavobacteriaceae</taxon>
        <taxon>Salinimicrobium</taxon>
    </lineage>
</organism>
<dbReference type="Gene3D" id="1.10.260.40">
    <property type="entry name" value="lambda repressor-like DNA-binding domains"/>
    <property type="match status" value="1"/>
</dbReference>
<sequence length="92" mass="10684">MAELSDEDIILANKISIRIKYLREKYCGPKQADFVKKHSIDKQLISRWENPIKTDPKSGKKTGRGISIYSVNQFCSIIEISLKDFFDDEIFK</sequence>
<keyword evidence="2" id="KW-1185">Reference proteome</keyword>
<dbReference type="GO" id="GO:0003677">
    <property type="term" value="F:DNA binding"/>
    <property type="evidence" value="ECO:0007669"/>
    <property type="project" value="InterPro"/>
</dbReference>
<dbReference type="InterPro" id="IPR010982">
    <property type="entry name" value="Lambda_DNA-bd_dom_sf"/>
</dbReference>
<dbReference type="RefSeq" id="WP_189603897.1">
    <property type="nucleotide sequence ID" value="NZ_BMXB01000003.1"/>
</dbReference>
<protein>
    <submittedName>
        <fullName evidence="1">Uncharacterized protein</fullName>
    </submittedName>
</protein>
<dbReference type="EMBL" id="BMXB01000003">
    <property type="protein sequence ID" value="GHA32817.1"/>
    <property type="molecule type" value="Genomic_DNA"/>
</dbReference>
<reference evidence="1" key="2">
    <citation type="submission" date="2020-09" db="EMBL/GenBank/DDBJ databases">
        <authorList>
            <person name="Sun Q."/>
            <person name="Kim S."/>
        </authorList>
    </citation>
    <scope>NUCLEOTIDE SEQUENCE</scope>
    <source>
        <strain evidence="1">KCTC 12719</strain>
    </source>
</reference>
<reference evidence="1" key="1">
    <citation type="journal article" date="2014" name="Int. J. Syst. Evol. Microbiol.">
        <title>Complete genome sequence of Corynebacterium casei LMG S-19264T (=DSM 44701T), isolated from a smear-ripened cheese.</title>
        <authorList>
            <consortium name="US DOE Joint Genome Institute (JGI-PGF)"/>
            <person name="Walter F."/>
            <person name="Albersmeier A."/>
            <person name="Kalinowski J."/>
            <person name="Ruckert C."/>
        </authorList>
    </citation>
    <scope>NUCLEOTIDE SEQUENCE</scope>
    <source>
        <strain evidence="1">KCTC 12719</strain>
    </source>
</reference>